<proteinExistence type="predicted"/>
<evidence type="ECO:0000313" key="1">
    <source>
        <dbReference type="EMBL" id="PWN52070.1"/>
    </source>
</evidence>
<keyword evidence="2" id="KW-1185">Reference proteome</keyword>
<organism evidence="1 2">
    <name type="scientific">Violaceomyces palustris</name>
    <dbReference type="NCBI Taxonomy" id="1673888"/>
    <lineage>
        <taxon>Eukaryota</taxon>
        <taxon>Fungi</taxon>
        <taxon>Dikarya</taxon>
        <taxon>Basidiomycota</taxon>
        <taxon>Ustilaginomycotina</taxon>
        <taxon>Ustilaginomycetes</taxon>
        <taxon>Violaceomycetales</taxon>
        <taxon>Violaceomycetaceae</taxon>
        <taxon>Violaceomyces</taxon>
    </lineage>
</organism>
<name>A0ACD0P1W0_9BASI</name>
<reference evidence="1 2" key="1">
    <citation type="journal article" date="2018" name="Mol. Biol. Evol.">
        <title>Broad Genomic Sampling Reveals a Smut Pathogenic Ancestry of the Fungal Clade Ustilaginomycotina.</title>
        <authorList>
            <person name="Kijpornyongpan T."/>
            <person name="Mondo S.J."/>
            <person name="Barry K."/>
            <person name="Sandor L."/>
            <person name="Lee J."/>
            <person name="Lipzen A."/>
            <person name="Pangilinan J."/>
            <person name="LaButti K."/>
            <person name="Hainaut M."/>
            <person name="Henrissat B."/>
            <person name="Grigoriev I.V."/>
            <person name="Spatafora J.W."/>
            <person name="Aime M.C."/>
        </authorList>
    </citation>
    <scope>NUCLEOTIDE SEQUENCE [LARGE SCALE GENOMIC DNA]</scope>
    <source>
        <strain evidence="1 2">SA 807</strain>
    </source>
</reference>
<accession>A0ACD0P1W0</accession>
<protein>
    <submittedName>
        <fullName evidence="1">Uncharacterized protein</fullName>
    </submittedName>
</protein>
<dbReference type="Proteomes" id="UP000245626">
    <property type="component" value="Unassembled WGS sequence"/>
</dbReference>
<sequence>MSTRNPGLSSPEEQFERLVRFVTSHSSNEKSETERRQEIKVRLSLDVPAGRGLVYTEDVQPDQLLLSLPSDCLLNARTLGRFLHPRLIPTKTSPSRSKPGSYPLSSTQSLSLILCRWRSSWKSRRGDLADSIDAKDGKSFDHFGQTLPESFPTVPLVWQVVIEDDEVGEGGDGVSDDAPAMRLGKDFLRALLESLPRDEKKLLSEVKKRFDRDWECVDHLQRHDPDLLNYGSSAAGERDDGDHGKPDDETGIATPTSSSRGRGGGGKERITKKSFLWSWLCVNSRCVFLQMDLPNHSDNFTMAPLLDMANHTSQPSLECKVRYTSKGGLELYAPPASSRQIDRLGRKGLCKGDEVFITYGPHSNSALLSEYGFLLPAICPEDDDLGRSPEELSAKEWRGNRYSQVNVDEVVTKLFQEQGQEGETKLELLSDKGYRGDWTIHPLPSPAHPSHRLVTALRLLSIDLGKSQGSSRLRSYEAQSSLHHADKRRRKKESDSDWRSKLEEGDGHGRRKGGGGSINGKEMEKVGRGSDELEAWESTLLGTRDKVSESNEVRSRDWLSFICSSVLEELDKCRTKLDEARNRLEASGEGRKEEEEEQGKACVEVVERLIQEGIEIARLVDRANSSQDVEW</sequence>
<evidence type="ECO:0000313" key="2">
    <source>
        <dbReference type="Proteomes" id="UP000245626"/>
    </source>
</evidence>
<gene>
    <name evidence="1" type="ORF">IE53DRAFT_385542</name>
</gene>
<dbReference type="EMBL" id="KZ819799">
    <property type="protein sequence ID" value="PWN52070.1"/>
    <property type="molecule type" value="Genomic_DNA"/>
</dbReference>